<name>A0A9P9IYE8_9HYPO</name>
<dbReference type="GO" id="GO:0000981">
    <property type="term" value="F:DNA-binding transcription factor activity, RNA polymerase II-specific"/>
    <property type="evidence" value="ECO:0007669"/>
    <property type="project" value="InterPro"/>
</dbReference>
<keyword evidence="4" id="KW-0804">Transcription</keyword>
<accession>A0A9P9IYE8</accession>
<dbReference type="AlphaFoldDB" id="A0A9P9IYE8"/>
<comment type="caution">
    <text evidence="8">The sequence shown here is derived from an EMBL/GenBank/DDBJ whole genome shotgun (WGS) entry which is preliminary data.</text>
</comment>
<sequence length="596" mass="66206">MQHPSSFSSSASPIPGTAFGPLSSPSRAAQLRGSGDSPAHQPNTRVCDNCIRQKVKCDLGRPVCSRCFERGYACNYSSTRRRPGPLPGSKRRFQHRSAPSSESSRSEAAPGLRTPDDQALSSPPPATLGTETLAQPLGEPNNSPASPGLEIGTGIQHSGSLDILPEEEEYLRDLILALLIITAKLSDFTFASDSFDLGAHIDLTLSSVSLQEDMFGDSPTLDQFRKFCLFAFYEFHQFPGQQAWMRIGKLVRMAYWMGLDRLDVLPARSSDWNVVSEDNLEGWRLVWWCVYRLDSYANLSAGTPYQINEVLVNTALARDGQIDHSLGSWHIDSTKPTVYLPYRKESLLELLPAITSDSQQTASFNLHILSITSLRYIGRALHLRSLVPDQEVVASIADAERWLSALRLALPKNFFNPRRNAFMKESCSSHHARLVSVLHLLMGQLLVALIQCGCLPEGEDWLLSWQHVLEVCQDVAAIAKQWNSTFSLSVDPAVSLIAFTALVFLDLHKKFAGTASANLESEIDHCEAFLLLQLEQFASSWTLPGLLILSFKSFKESLTGPLSYRHILAVLSRFESPLHPRWLQFMSSAHVHLENC</sequence>
<dbReference type="Gene3D" id="4.10.240.10">
    <property type="entry name" value="Zn(2)-C6 fungal-type DNA-binding domain"/>
    <property type="match status" value="1"/>
</dbReference>
<evidence type="ECO:0000256" key="5">
    <source>
        <dbReference type="ARBA" id="ARBA00023242"/>
    </source>
</evidence>
<organism evidence="8 9">
    <name type="scientific">Dactylonectria estremocensis</name>
    <dbReference type="NCBI Taxonomy" id="1079267"/>
    <lineage>
        <taxon>Eukaryota</taxon>
        <taxon>Fungi</taxon>
        <taxon>Dikarya</taxon>
        <taxon>Ascomycota</taxon>
        <taxon>Pezizomycotina</taxon>
        <taxon>Sordariomycetes</taxon>
        <taxon>Hypocreomycetidae</taxon>
        <taxon>Hypocreales</taxon>
        <taxon>Nectriaceae</taxon>
        <taxon>Dactylonectria</taxon>
    </lineage>
</organism>
<dbReference type="GO" id="GO:0005634">
    <property type="term" value="C:nucleus"/>
    <property type="evidence" value="ECO:0007669"/>
    <property type="project" value="UniProtKB-SubCell"/>
</dbReference>
<dbReference type="InterPro" id="IPR001138">
    <property type="entry name" value="Zn2Cys6_DnaBD"/>
</dbReference>
<dbReference type="InterPro" id="IPR007219">
    <property type="entry name" value="XnlR_reg_dom"/>
</dbReference>
<evidence type="ECO:0000313" key="9">
    <source>
        <dbReference type="Proteomes" id="UP000717696"/>
    </source>
</evidence>
<keyword evidence="2" id="KW-0479">Metal-binding</keyword>
<feature type="region of interest" description="Disordered" evidence="6">
    <location>
        <begin position="1"/>
        <end position="44"/>
    </location>
</feature>
<evidence type="ECO:0000259" key="7">
    <source>
        <dbReference type="PROSITE" id="PS50048"/>
    </source>
</evidence>
<dbReference type="InterPro" id="IPR050815">
    <property type="entry name" value="TF_fung"/>
</dbReference>
<keyword evidence="9" id="KW-1185">Reference proteome</keyword>
<gene>
    <name evidence="8" type="ORF">B0J13DRAFT_479479</name>
</gene>
<feature type="compositionally biased region" description="Basic residues" evidence="6">
    <location>
        <begin position="79"/>
        <end position="95"/>
    </location>
</feature>
<dbReference type="SMART" id="SM00066">
    <property type="entry name" value="GAL4"/>
    <property type="match status" value="1"/>
</dbReference>
<feature type="domain" description="Zn(2)-C6 fungal-type" evidence="7">
    <location>
        <begin position="46"/>
        <end position="76"/>
    </location>
</feature>
<dbReference type="Pfam" id="PF00172">
    <property type="entry name" value="Zn_clus"/>
    <property type="match status" value="1"/>
</dbReference>
<protein>
    <recommendedName>
        <fullName evidence="7">Zn(2)-C6 fungal-type domain-containing protein</fullName>
    </recommendedName>
</protein>
<dbReference type="Proteomes" id="UP000717696">
    <property type="component" value="Unassembled WGS sequence"/>
</dbReference>
<dbReference type="Pfam" id="PF04082">
    <property type="entry name" value="Fungal_trans"/>
    <property type="match status" value="1"/>
</dbReference>
<dbReference type="GO" id="GO:0006351">
    <property type="term" value="P:DNA-templated transcription"/>
    <property type="evidence" value="ECO:0007669"/>
    <property type="project" value="InterPro"/>
</dbReference>
<dbReference type="SUPFAM" id="SSF57701">
    <property type="entry name" value="Zn2/Cys6 DNA-binding domain"/>
    <property type="match status" value="1"/>
</dbReference>
<dbReference type="SMART" id="SM00906">
    <property type="entry name" value="Fungal_trans"/>
    <property type="match status" value="1"/>
</dbReference>
<dbReference type="PANTHER" id="PTHR47338">
    <property type="entry name" value="ZN(II)2CYS6 TRANSCRIPTION FACTOR (EUROFUNG)-RELATED"/>
    <property type="match status" value="1"/>
</dbReference>
<evidence type="ECO:0000256" key="2">
    <source>
        <dbReference type="ARBA" id="ARBA00022723"/>
    </source>
</evidence>
<evidence type="ECO:0000256" key="6">
    <source>
        <dbReference type="SAM" id="MobiDB-lite"/>
    </source>
</evidence>
<dbReference type="InterPro" id="IPR036864">
    <property type="entry name" value="Zn2-C6_fun-type_DNA-bd_sf"/>
</dbReference>
<dbReference type="CDD" id="cd12148">
    <property type="entry name" value="fungal_TF_MHR"/>
    <property type="match status" value="1"/>
</dbReference>
<evidence type="ECO:0000256" key="4">
    <source>
        <dbReference type="ARBA" id="ARBA00023163"/>
    </source>
</evidence>
<keyword evidence="3" id="KW-0805">Transcription regulation</keyword>
<dbReference type="GO" id="GO:0003677">
    <property type="term" value="F:DNA binding"/>
    <property type="evidence" value="ECO:0007669"/>
    <property type="project" value="InterPro"/>
</dbReference>
<dbReference type="PANTHER" id="PTHR47338:SF10">
    <property type="entry name" value="TRANSCRIPTION FACTOR DOMAIN-CONTAINING PROTEIN-RELATED"/>
    <property type="match status" value="1"/>
</dbReference>
<dbReference type="EMBL" id="JAGMUU010000016">
    <property type="protein sequence ID" value="KAH7136801.1"/>
    <property type="molecule type" value="Genomic_DNA"/>
</dbReference>
<dbReference type="GO" id="GO:0008270">
    <property type="term" value="F:zinc ion binding"/>
    <property type="evidence" value="ECO:0007669"/>
    <property type="project" value="InterPro"/>
</dbReference>
<feature type="compositionally biased region" description="Low complexity" evidence="6">
    <location>
        <begin position="96"/>
        <end position="110"/>
    </location>
</feature>
<dbReference type="PROSITE" id="PS50048">
    <property type="entry name" value="ZN2_CY6_FUNGAL_2"/>
    <property type="match status" value="1"/>
</dbReference>
<feature type="region of interest" description="Disordered" evidence="6">
    <location>
        <begin position="78"/>
        <end position="152"/>
    </location>
</feature>
<proteinExistence type="predicted"/>
<dbReference type="OrthoDB" id="3362851at2759"/>
<feature type="compositionally biased region" description="Low complexity" evidence="6">
    <location>
        <begin position="1"/>
        <end position="12"/>
    </location>
</feature>
<evidence type="ECO:0000256" key="1">
    <source>
        <dbReference type="ARBA" id="ARBA00004123"/>
    </source>
</evidence>
<reference evidence="8" key="1">
    <citation type="journal article" date="2021" name="Nat. Commun.">
        <title>Genetic determinants of endophytism in the Arabidopsis root mycobiome.</title>
        <authorList>
            <person name="Mesny F."/>
            <person name="Miyauchi S."/>
            <person name="Thiergart T."/>
            <person name="Pickel B."/>
            <person name="Atanasova L."/>
            <person name="Karlsson M."/>
            <person name="Huettel B."/>
            <person name="Barry K.W."/>
            <person name="Haridas S."/>
            <person name="Chen C."/>
            <person name="Bauer D."/>
            <person name="Andreopoulos W."/>
            <person name="Pangilinan J."/>
            <person name="LaButti K."/>
            <person name="Riley R."/>
            <person name="Lipzen A."/>
            <person name="Clum A."/>
            <person name="Drula E."/>
            <person name="Henrissat B."/>
            <person name="Kohler A."/>
            <person name="Grigoriev I.V."/>
            <person name="Martin F.M."/>
            <person name="Hacquard S."/>
        </authorList>
    </citation>
    <scope>NUCLEOTIDE SEQUENCE</scope>
    <source>
        <strain evidence="8">MPI-CAGE-AT-0021</strain>
    </source>
</reference>
<keyword evidence="5" id="KW-0539">Nucleus</keyword>
<evidence type="ECO:0000256" key="3">
    <source>
        <dbReference type="ARBA" id="ARBA00023015"/>
    </source>
</evidence>
<evidence type="ECO:0000313" key="8">
    <source>
        <dbReference type="EMBL" id="KAH7136801.1"/>
    </source>
</evidence>
<dbReference type="CDD" id="cd00067">
    <property type="entry name" value="GAL4"/>
    <property type="match status" value="1"/>
</dbReference>
<comment type="subcellular location">
    <subcellularLocation>
        <location evidence="1">Nucleus</location>
    </subcellularLocation>
</comment>